<dbReference type="Pfam" id="PF00542">
    <property type="entry name" value="Ribosomal_L12"/>
    <property type="match status" value="1"/>
</dbReference>
<dbReference type="AlphaFoldDB" id="A0A3S5K3E0"/>
<accession>A0A3S5K3E0</accession>
<dbReference type="RefSeq" id="WP_127081546.1">
    <property type="nucleotide sequence ID" value="NZ_RSCL01000006.1"/>
</dbReference>
<evidence type="ECO:0000256" key="3">
    <source>
        <dbReference type="HAMAP-Rule" id="MF_00368"/>
    </source>
</evidence>
<reference evidence="5" key="1">
    <citation type="submission" date="2018-12" db="EMBL/GenBank/DDBJ databases">
        <authorList>
            <person name="Will S."/>
            <person name="Neumann-Schaal M."/>
            <person name="Henke P."/>
        </authorList>
    </citation>
    <scope>NUCLEOTIDE SEQUENCE</scope>
    <source>
        <strain evidence="5">PCC 7102</strain>
    </source>
</reference>
<protein>
    <recommendedName>
        <fullName evidence="3">Large ribosomal subunit protein bL12</fullName>
    </recommendedName>
</protein>
<sequence length="125" mass="13933">MSYKTLEILEQLKTLSALETTELVEDIKDTFNLYTTHSSTNCFPIPLLDYDIEVRFEFDVILEAAPAGKKISVLKAVRQITDLGLKEAKDFVESLPKTIKSGISKPEAEDIKKQLEDAGATISII</sequence>
<keyword evidence="6" id="KW-1185">Reference proteome</keyword>
<dbReference type="InterPro" id="IPR036235">
    <property type="entry name" value="Ribosomal_bL12_oligo_N_sf"/>
</dbReference>
<dbReference type="SUPFAM" id="SSF48300">
    <property type="entry name" value="Ribosomal protein L7/12, oligomerisation (N-terminal) domain"/>
    <property type="match status" value="1"/>
</dbReference>
<comment type="subunit">
    <text evidence="3">Homodimer. Part of the ribosomal stalk of the 50S ribosomal subunit. Forms a multimeric L10(L12)X complex, where L10 forms an elongated spine to which 2 to 4 L12 dimers bind in a sequential fashion. Binds GTP-bound translation factors.</text>
</comment>
<comment type="function">
    <text evidence="3">Forms part of the ribosomal stalk which helps the ribosome interact with GTP-bound translation factors. Is thus essential for accurate translation.</text>
</comment>
<dbReference type="InterPro" id="IPR000206">
    <property type="entry name" value="Ribosomal_bL12"/>
</dbReference>
<dbReference type="SUPFAM" id="SSF54736">
    <property type="entry name" value="ClpS-like"/>
    <property type="match status" value="1"/>
</dbReference>
<dbReference type="FunFam" id="3.30.1390.10:FF:000001">
    <property type="entry name" value="50S ribosomal protein L7/L12"/>
    <property type="match status" value="1"/>
</dbReference>
<dbReference type="CDD" id="cd00387">
    <property type="entry name" value="Ribosomal_L7_L12"/>
    <property type="match status" value="1"/>
</dbReference>
<evidence type="ECO:0000259" key="4">
    <source>
        <dbReference type="Pfam" id="PF00542"/>
    </source>
</evidence>
<evidence type="ECO:0000256" key="2">
    <source>
        <dbReference type="ARBA" id="ARBA00023274"/>
    </source>
</evidence>
<feature type="domain" description="Large ribosomal subunit protein bL12 C-terminal" evidence="4">
    <location>
        <begin position="58"/>
        <end position="124"/>
    </location>
</feature>
<dbReference type="GO" id="GO:0022625">
    <property type="term" value="C:cytosolic large ribosomal subunit"/>
    <property type="evidence" value="ECO:0007669"/>
    <property type="project" value="TreeGrafter"/>
</dbReference>
<keyword evidence="2 3" id="KW-0687">Ribonucleoprotein</keyword>
<dbReference type="Proteomes" id="UP000271624">
    <property type="component" value="Unassembled WGS sequence"/>
</dbReference>
<dbReference type="InterPro" id="IPR013823">
    <property type="entry name" value="Ribosomal_bL12_C"/>
</dbReference>
<dbReference type="HAMAP" id="MF_00368">
    <property type="entry name" value="Ribosomal_bL12"/>
    <property type="match status" value="1"/>
</dbReference>
<name>A0A3S5K3E0_9CYAN</name>
<dbReference type="PANTHER" id="PTHR45987:SF4">
    <property type="entry name" value="LARGE RIBOSOMAL SUBUNIT PROTEIN BL12M"/>
    <property type="match status" value="1"/>
</dbReference>
<dbReference type="Gene3D" id="3.30.1390.10">
    <property type="match status" value="1"/>
</dbReference>
<dbReference type="GO" id="GO:0003735">
    <property type="term" value="F:structural constituent of ribosome"/>
    <property type="evidence" value="ECO:0007669"/>
    <property type="project" value="InterPro"/>
</dbReference>
<dbReference type="EMBL" id="RSCL01000006">
    <property type="protein sequence ID" value="RUT06788.1"/>
    <property type="molecule type" value="Genomic_DNA"/>
</dbReference>
<comment type="similarity">
    <text evidence="3">Belongs to the bacterial ribosomal protein bL12 family.</text>
</comment>
<organism evidence="5 6">
    <name type="scientific">Dulcicalothrix desertica PCC 7102</name>
    <dbReference type="NCBI Taxonomy" id="232991"/>
    <lineage>
        <taxon>Bacteria</taxon>
        <taxon>Bacillati</taxon>
        <taxon>Cyanobacteriota</taxon>
        <taxon>Cyanophyceae</taxon>
        <taxon>Nostocales</taxon>
        <taxon>Calotrichaceae</taxon>
        <taxon>Dulcicalothrix</taxon>
    </lineage>
</organism>
<comment type="caution">
    <text evidence="5">The sequence shown here is derived from an EMBL/GenBank/DDBJ whole genome shotgun (WGS) entry which is preliminary data.</text>
</comment>
<evidence type="ECO:0000313" key="5">
    <source>
        <dbReference type="EMBL" id="RUT06788.1"/>
    </source>
</evidence>
<dbReference type="OrthoDB" id="9811748at2"/>
<dbReference type="GO" id="GO:0003729">
    <property type="term" value="F:mRNA binding"/>
    <property type="evidence" value="ECO:0007669"/>
    <property type="project" value="TreeGrafter"/>
</dbReference>
<evidence type="ECO:0000256" key="1">
    <source>
        <dbReference type="ARBA" id="ARBA00022980"/>
    </source>
</evidence>
<proteinExistence type="inferred from homology"/>
<gene>
    <name evidence="3 5" type="primary">rplL</name>
    <name evidence="3" type="synonym">rpl12</name>
    <name evidence="5" type="ORF">DSM106972_030450</name>
</gene>
<dbReference type="NCBIfam" id="TIGR00855">
    <property type="entry name" value="L12"/>
    <property type="match status" value="1"/>
</dbReference>
<dbReference type="InterPro" id="IPR014719">
    <property type="entry name" value="Ribosomal_bL12_C/ClpS-like"/>
</dbReference>
<keyword evidence="1 3" id="KW-0689">Ribosomal protein</keyword>
<dbReference type="PANTHER" id="PTHR45987">
    <property type="entry name" value="39S RIBOSOMAL PROTEIN L12"/>
    <property type="match status" value="1"/>
</dbReference>
<reference evidence="5" key="2">
    <citation type="journal article" date="2019" name="Genome Biol. Evol.">
        <title>Day and night: Metabolic profiles and evolutionary relationships of six axenic non-marine cyanobacteria.</title>
        <authorList>
            <person name="Will S.E."/>
            <person name="Henke P."/>
            <person name="Boedeker C."/>
            <person name="Huang S."/>
            <person name="Brinkmann H."/>
            <person name="Rohde M."/>
            <person name="Jarek M."/>
            <person name="Friedl T."/>
            <person name="Seufert S."/>
            <person name="Schumacher M."/>
            <person name="Overmann J."/>
            <person name="Neumann-Schaal M."/>
            <person name="Petersen J."/>
        </authorList>
    </citation>
    <scope>NUCLEOTIDE SEQUENCE [LARGE SCALE GENOMIC DNA]</scope>
    <source>
        <strain evidence="5">PCC 7102</strain>
    </source>
</reference>
<dbReference type="GO" id="GO:0006412">
    <property type="term" value="P:translation"/>
    <property type="evidence" value="ECO:0007669"/>
    <property type="project" value="UniProtKB-UniRule"/>
</dbReference>
<evidence type="ECO:0000313" key="6">
    <source>
        <dbReference type="Proteomes" id="UP000271624"/>
    </source>
</evidence>